<dbReference type="OrthoDB" id="684652at2759"/>
<evidence type="ECO:0000259" key="2">
    <source>
        <dbReference type="PROSITE" id="PS50891"/>
    </source>
</evidence>
<reference evidence="3" key="1">
    <citation type="submission" date="2018-05" db="EMBL/GenBank/DDBJ databases">
        <title>Draft genome of Mucuna pruriens seed.</title>
        <authorList>
            <person name="Nnadi N.E."/>
            <person name="Vos R."/>
            <person name="Hasami M.H."/>
            <person name="Devisetty U.K."/>
            <person name="Aguiy J.C."/>
        </authorList>
    </citation>
    <scope>NUCLEOTIDE SEQUENCE [LARGE SCALE GENOMIC DNA]</scope>
    <source>
        <strain evidence="3">JCA_2017</strain>
    </source>
</reference>
<sequence length="139" mass="16033">MMSGKCAACKNHKRRCPSNCIFSPYFPGNDPQRFTCVHTIYGTSNVGNMLQFHHIYVKKLQILYILKHNVGFKTLFMDVLELYQQIHETEIALTQIQTQIVCHRLQNPQVKPESNFVVLTPQSSSASESQLPSQFPWFN</sequence>
<proteinExistence type="inferred from homology"/>
<evidence type="ECO:0000313" key="3">
    <source>
        <dbReference type="EMBL" id="RDX67289.1"/>
    </source>
</evidence>
<dbReference type="PANTHER" id="PTHR31301">
    <property type="entry name" value="LOB DOMAIN-CONTAINING PROTEIN 4-RELATED"/>
    <property type="match status" value="1"/>
</dbReference>
<gene>
    <name evidence="3" type="primary">LBD23</name>
    <name evidence="3" type="ORF">CR513_53857</name>
</gene>
<feature type="domain" description="LOB" evidence="2">
    <location>
        <begin position="4"/>
        <end position="105"/>
    </location>
</feature>
<keyword evidence="4" id="KW-1185">Reference proteome</keyword>
<name>A0A371EN08_MUCPR</name>
<dbReference type="Proteomes" id="UP000257109">
    <property type="component" value="Unassembled WGS sequence"/>
</dbReference>
<dbReference type="STRING" id="157652.A0A371EN08"/>
<dbReference type="InterPro" id="IPR004883">
    <property type="entry name" value="LOB"/>
</dbReference>
<comment type="similarity">
    <text evidence="1">Belongs to the LOB domain-containing protein family.</text>
</comment>
<accession>A0A371EN08</accession>
<dbReference type="EMBL" id="QJKJ01013064">
    <property type="protein sequence ID" value="RDX67289.1"/>
    <property type="molecule type" value="Genomic_DNA"/>
</dbReference>
<evidence type="ECO:0000313" key="4">
    <source>
        <dbReference type="Proteomes" id="UP000257109"/>
    </source>
</evidence>
<dbReference type="PROSITE" id="PS50891">
    <property type="entry name" value="LOB"/>
    <property type="match status" value="1"/>
</dbReference>
<dbReference type="AlphaFoldDB" id="A0A371EN08"/>
<organism evidence="3 4">
    <name type="scientific">Mucuna pruriens</name>
    <name type="common">Velvet bean</name>
    <name type="synonym">Dolichos pruriens</name>
    <dbReference type="NCBI Taxonomy" id="157652"/>
    <lineage>
        <taxon>Eukaryota</taxon>
        <taxon>Viridiplantae</taxon>
        <taxon>Streptophyta</taxon>
        <taxon>Embryophyta</taxon>
        <taxon>Tracheophyta</taxon>
        <taxon>Spermatophyta</taxon>
        <taxon>Magnoliopsida</taxon>
        <taxon>eudicotyledons</taxon>
        <taxon>Gunneridae</taxon>
        <taxon>Pentapetalae</taxon>
        <taxon>rosids</taxon>
        <taxon>fabids</taxon>
        <taxon>Fabales</taxon>
        <taxon>Fabaceae</taxon>
        <taxon>Papilionoideae</taxon>
        <taxon>50 kb inversion clade</taxon>
        <taxon>NPAAA clade</taxon>
        <taxon>indigoferoid/millettioid clade</taxon>
        <taxon>Phaseoleae</taxon>
        <taxon>Mucuna</taxon>
    </lineage>
</organism>
<dbReference type="Pfam" id="PF03195">
    <property type="entry name" value="LOB"/>
    <property type="match status" value="1"/>
</dbReference>
<feature type="non-terminal residue" evidence="3">
    <location>
        <position position="139"/>
    </location>
</feature>
<dbReference type="InterPro" id="IPR035914">
    <property type="entry name" value="Sperma_CUB_dom_sf"/>
</dbReference>
<dbReference type="SUPFAM" id="SSF49854">
    <property type="entry name" value="Spermadhesin, CUB domain"/>
    <property type="match status" value="1"/>
</dbReference>
<comment type="caution">
    <text evidence="3">The sequence shown here is derived from an EMBL/GenBank/DDBJ whole genome shotgun (WGS) entry which is preliminary data.</text>
</comment>
<dbReference type="PANTHER" id="PTHR31301:SF120">
    <property type="entry name" value="LOB DOMAIN-CONTAINING PROTEIN 23-RELATED"/>
    <property type="match status" value="1"/>
</dbReference>
<protein>
    <submittedName>
        <fullName evidence="3">LOB domain-containing protein 23</fullName>
    </submittedName>
</protein>
<evidence type="ECO:0000256" key="1">
    <source>
        <dbReference type="ARBA" id="ARBA00005474"/>
    </source>
</evidence>